<keyword evidence="9" id="KW-1185">Reference proteome</keyword>
<gene>
    <name evidence="8" type="ORF">Vbra_9407</name>
</gene>
<feature type="transmembrane region" description="Helical" evidence="7">
    <location>
        <begin position="111"/>
        <end position="133"/>
    </location>
</feature>
<evidence type="ECO:0000256" key="1">
    <source>
        <dbReference type="ARBA" id="ARBA00004141"/>
    </source>
</evidence>
<dbReference type="SUPFAM" id="SSF81338">
    <property type="entry name" value="Aquaporin-like"/>
    <property type="match status" value="1"/>
</dbReference>
<keyword evidence="4 7" id="KW-1133">Transmembrane helix</keyword>
<evidence type="ECO:0000256" key="3">
    <source>
        <dbReference type="ARBA" id="ARBA00022692"/>
    </source>
</evidence>
<feature type="transmembrane region" description="Helical" evidence="7">
    <location>
        <begin position="231"/>
        <end position="250"/>
    </location>
</feature>
<dbReference type="STRING" id="1169540.A0A0G4FQB7"/>
<comment type="subcellular location">
    <subcellularLocation>
        <location evidence="1">Membrane</location>
        <topology evidence="1">Multi-pass membrane protein</topology>
    </subcellularLocation>
</comment>
<dbReference type="VEuPathDB" id="CryptoDB:Vbra_9407"/>
<dbReference type="Proteomes" id="UP000041254">
    <property type="component" value="Unassembled WGS sequence"/>
</dbReference>
<dbReference type="PANTHER" id="PTHR45724">
    <property type="entry name" value="AQUAPORIN NIP2-1"/>
    <property type="match status" value="1"/>
</dbReference>
<evidence type="ECO:0000256" key="4">
    <source>
        <dbReference type="ARBA" id="ARBA00022989"/>
    </source>
</evidence>
<dbReference type="InterPro" id="IPR023271">
    <property type="entry name" value="Aquaporin-like"/>
</dbReference>
<dbReference type="OrthoDB" id="204128at2759"/>
<keyword evidence="2 6" id="KW-0813">Transport</keyword>
<feature type="transmembrane region" description="Helical" evidence="7">
    <location>
        <begin position="154"/>
        <end position="174"/>
    </location>
</feature>
<evidence type="ECO:0000313" key="8">
    <source>
        <dbReference type="EMBL" id="CEM16031.1"/>
    </source>
</evidence>
<dbReference type="GO" id="GO:0015267">
    <property type="term" value="F:channel activity"/>
    <property type="evidence" value="ECO:0007669"/>
    <property type="project" value="InterPro"/>
</dbReference>
<dbReference type="InParanoid" id="A0A0G4FQB7"/>
<dbReference type="EMBL" id="CDMY01000476">
    <property type="protein sequence ID" value="CEM16031.1"/>
    <property type="molecule type" value="Genomic_DNA"/>
</dbReference>
<comment type="similarity">
    <text evidence="6">Belongs to the MIP/aquaporin (TC 1.A.8) family.</text>
</comment>
<dbReference type="Gene3D" id="1.20.1080.10">
    <property type="entry name" value="Glycerol uptake facilitator protein"/>
    <property type="match status" value="1"/>
</dbReference>
<accession>A0A0G4FQB7</accession>
<feature type="transmembrane region" description="Helical" evidence="7">
    <location>
        <begin position="72"/>
        <end position="91"/>
    </location>
</feature>
<evidence type="ECO:0000256" key="6">
    <source>
        <dbReference type="RuleBase" id="RU000477"/>
    </source>
</evidence>
<evidence type="ECO:0000313" key="9">
    <source>
        <dbReference type="Proteomes" id="UP000041254"/>
    </source>
</evidence>
<name>A0A0G4FQB7_VITBC</name>
<evidence type="ECO:0000256" key="7">
    <source>
        <dbReference type="SAM" id="Phobius"/>
    </source>
</evidence>
<dbReference type="PRINTS" id="PR00783">
    <property type="entry name" value="MINTRINSICP"/>
</dbReference>
<protein>
    <recommendedName>
        <fullName evidence="10">Aquaporin</fullName>
    </recommendedName>
</protein>
<reference evidence="8 9" key="1">
    <citation type="submission" date="2014-11" db="EMBL/GenBank/DDBJ databases">
        <authorList>
            <person name="Zhu J."/>
            <person name="Qi W."/>
            <person name="Song R."/>
        </authorList>
    </citation>
    <scope>NUCLEOTIDE SEQUENCE [LARGE SCALE GENOMIC DNA]</scope>
</reference>
<feature type="transmembrane region" description="Helical" evidence="7">
    <location>
        <begin position="38"/>
        <end position="60"/>
    </location>
</feature>
<evidence type="ECO:0000256" key="2">
    <source>
        <dbReference type="ARBA" id="ARBA00022448"/>
    </source>
</evidence>
<keyword evidence="3 6" id="KW-0812">Transmembrane</keyword>
<organism evidence="8 9">
    <name type="scientific">Vitrella brassicaformis (strain CCMP3155)</name>
    <dbReference type="NCBI Taxonomy" id="1169540"/>
    <lineage>
        <taxon>Eukaryota</taxon>
        <taxon>Sar</taxon>
        <taxon>Alveolata</taxon>
        <taxon>Colpodellida</taxon>
        <taxon>Vitrellaceae</taxon>
        <taxon>Vitrella</taxon>
    </lineage>
</organism>
<sequence length="289" mass="31320">MVFNPIKFNDALPYDGILRKVAQVLGKRNNFANQNYNFGAYLGEFCVTFGLAFLICINVIHGQTDTALKVGLYCAAMIYSMGIITGSNFNPGLSLAMWLARPDLHTFMSVFSYWCSQMLGAFCGALVAWGITGETIGIAPGTRPDGTVYGAGEAFLIEVIMTAFFHWVVLHVAFGHTDFPNDYFGLAIGFQIYVSVGTMVPVSGACLNPALAVAFITTNVMNKGADGGGEWFPVYFFAGFVAALLSSTIFKLNRAKEFDDQYAKTYHKADSAINGAISKEISSADMLPK</sequence>
<evidence type="ECO:0000256" key="5">
    <source>
        <dbReference type="ARBA" id="ARBA00023136"/>
    </source>
</evidence>
<dbReference type="InterPro" id="IPR034294">
    <property type="entry name" value="Aquaporin_transptr"/>
</dbReference>
<dbReference type="InterPro" id="IPR000425">
    <property type="entry name" value="MIP"/>
</dbReference>
<evidence type="ECO:0008006" key="10">
    <source>
        <dbReference type="Google" id="ProtNLM"/>
    </source>
</evidence>
<dbReference type="PhylomeDB" id="A0A0G4FQB7"/>
<proteinExistence type="inferred from homology"/>
<dbReference type="OMA" id="CAAMIYS"/>
<keyword evidence="5 7" id="KW-0472">Membrane</keyword>
<dbReference type="PANTHER" id="PTHR45724:SF13">
    <property type="entry name" value="AQUAPORIN NIP1-1-RELATED"/>
    <property type="match status" value="1"/>
</dbReference>
<dbReference type="Pfam" id="PF00230">
    <property type="entry name" value="MIP"/>
    <property type="match status" value="1"/>
</dbReference>
<dbReference type="AlphaFoldDB" id="A0A0G4FQB7"/>
<dbReference type="GO" id="GO:0016020">
    <property type="term" value="C:membrane"/>
    <property type="evidence" value="ECO:0007669"/>
    <property type="project" value="UniProtKB-SubCell"/>
</dbReference>